<dbReference type="InterPro" id="IPR029069">
    <property type="entry name" value="HotDog_dom_sf"/>
</dbReference>
<dbReference type="SUPFAM" id="SSF54637">
    <property type="entry name" value="Thioesterase/thiol ester dehydrase-isomerase"/>
    <property type="match status" value="1"/>
</dbReference>
<comment type="caution">
    <text evidence="2">The sequence shown here is derived from an EMBL/GenBank/DDBJ whole genome shotgun (WGS) entry which is preliminary data.</text>
</comment>
<dbReference type="Proteomes" id="UP000602050">
    <property type="component" value="Unassembled WGS sequence"/>
</dbReference>
<organism evidence="2 3">
    <name type="scientific">Compostibacillus humi</name>
    <dbReference type="NCBI Taxonomy" id="1245525"/>
    <lineage>
        <taxon>Bacteria</taxon>
        <taxon>Bacillati</taxon>
        <taxon>Bacillota</taxon>
        <taxon>Bacilli</taxon>
        <taxon>Bacillales</taxon>
        <taxon>Bacillaceae</taxon>
        <taxon>Compostibacillus</taxon>
    </lineage>
</organism>
<dbReference type="EMBL" id="BMEV01000005">
    <property type="protein sequence ID" value="GGH69911.1"/>
    <property type="molecule type" value="Genomic_DNA"/>
</dbReference>
<dbReference type="InterPro" id="IPR016709">
    <property type="entry name" value="HadA-like"/>
</dbReference>
<name>A0A8J3EK30_9BACI</name>
<accession>A0A8J3EK30</accession>
<dbReference type="InterPro" id="IPR050965">
    <property type="entry name" value="UPF0336/Enoyl-CoA_hydratase"/>
</dbReference>
<dbReference type="PIRSF" id="PIRSF018072">
    <property type="entry name" value="UCP018072"/>
    <property type="match status" value="1"/>
</dbReference>
<dbReference type="Pfam" id="PF13452">
    <property type="entry name" value="FAS1_DH_region"/>
    <property type="match status" value="1"/>
</dbReference>
<dbReference type="GO" id="GO:0006633">
    <property type="term" value="P:fatty acid biosynthetic process"/>
    <property type="evidence" value="ECO:0007669"/>
    <property type="project" value="TreeGrafter"/>
</dbReference>
<dbReference type="GO" id="GO:0019171">
    <property type="term" value="F:(3R)-hydroxyacyl-[acyl-carrier-protein] dehydratase activity"/>
    <property type="evidence" value="ECO:0007669"/>
    <property type="project" value="TreeGrafter"/>
</dbReference>
<evidence type="ECO:0000259" key="1">
    <source>
        <dbReference type="Pfam" id="PF13452"/>
    </source>
</evidence>
<dbReference type="PANTHER" id="PTHR43437">
    <property type="entry name" value="HYDROXYACYL-THIOESTER DEHYDRATASE TYPE 2, MITOCHONDRIAL-RELATED"/>
    <property type="match status" value="1"/>
</dbReference>
<sequence>MFESFIGKTSPKVKNVIERGSVKKFALAIGDPHPLYIDEEYGKKSRYGNNIAPPTFPRSLEYGEIEGMELPKKGLIHGEQTYHYTRPLLVGEEVYCYTKLHDYYEKEGRSGKMGFIVLDRCGDDRDGRQIFSSRAVLIITETVRKAMMA</sequence>
<dbReference type="Gene3D" id="3.10.129.10">
    <property type="entry name" value="Hotdog Thioesterase"/>
    <property type="match status" value="1"/>
</dbReference>
<keyword evidence="3" id="KW-1185">Reference proteome</keyword>
<reference evidence="2" key="2">
    <citation type="submission" date="2020-09" db="EMBL/GenBank/DDBJ databases">
        <authorList>
            <person name="Sun Q."/>
            <person name="Zhou Y."/>
        </authorList>
    </citation>
    <scope>NUCLEOTIDE SEQUENCE</scope>
    <source>
        <strain evidence="2">CGMCC 1.12360</strain>
    </source>
</reference>
<dbReference type="InterPro" id="IPR039569">
    <property type="entry name" value="FAS1-like_DH_region"/>
</dbReference>
<protein>
    <recommendedName>
        <fullName evidence="1">FAS1-like dehydratase domain-containing protein</fullName>
    </recommendedName>
</protein>
<evidence type="ECO:0000313" key="2">
    <source>
        <dbReference type="EMBL" id="GGH69911.1"/>
    </source>
</evidence>
<dbReference type="CDD" id="cd03441">
    <property type="entry name" value="R_hydratase_like"/>
    <property type="match status" value="1"/>
</dbReference>
<dbReference type="PANTHER" id="PTHR43437:SF3">
    <property type="entry name" value="HYDROXYACYL-THIOESTER DEHYDRATASE TYPE 2, MITOCHONDRIAL"/>
    <property type="match status" value="1"/>
</dbReference>
<feature type="domain" description="FAS1-like dehydratase" evidence="1">
    <location>
        <begin position="4"/>
        <end position="131"/>
    </location>
</feature>
<dbReference type="RefSeq" id="WP_188390729.1">
    <property type="nucleotide sequence ID" value="NZ_BMEV01000005.1"/>
</dbReference>
<reference evidence="2" key="1">
    <citation type="journal article" date="2014" name="Int. J. Syst. Evol. Microbiol.">
        <title>Complete genome sequence of Corynebacterium casei LMG S-19264T (=DSM 44701T), isolated from a smear-ripened cheese.</title>
        <authorList>
            <consortium name="US DOE Joint Genome Institute (JGI-PGF)"/>
            <person name="Walter F."/>
            <person name="Albersmeier A."/>
            <person name="Kalinowski J."/>
            <person name="Ruckert C."/>
        </authorList>
    </citation>
    <scope>NUCLEOTIDE SEQUENCE</scope>
    <source>
        <strain evidence="2">CGMCC 1.12360</strain>
    </source>
</reference>
<proteinExistence type="predicted"/>
<dbReference type="AlphaFoldDB" id="A0A8J3EK30"/>
<gene>
    <name evidence="2" type="ORF">GCM10010978_04310</name>
</gene>
<evidence type="ECO:0000313" key="3">
    <source>
        <dbReference type="Proteomes" id="UP000602050"/>
    </source>
</evidence>